<dbReference type="EMBL" id="CP089984">
    <property type="protein sequence ID" value="WXB19538.1"/>
    <property type="molecule type" value="Genomic_DNA"/>
</dbReference>
<gene>
    <name evidence="1" type="ORF">LZC94_20220</name>
</gene>
<dbReference type="Proteomes" id="UP001370348">
    <property type="component" value="Chromosome"/>
</dbReference>
<reference evidence="1 2" key="1">
    <citation type="submission" date="2021-12" db="EMBL/GenBank/DDBJ databases">
        <title>Discovery of the Pendulisporaceae a myxobacterial family with distinct sporulation behavior and unique specialized metabolism.</title>
        <authorList>
            <person name="Garcia R."/>
            <person name="Popoff A."/>
            <person name="Bader C.D."/>
            <person name="Loehr J."/>
            <person name="Walesch S."/>
            <person name="Walt C."/>
            <person name="Boldt J."/>
            <person name="Bunk B."/>
            <person name="Haeckl F.J.F.P.J."/>
            <person name="Gunesch A.P."/>
            <person name="Birkelbach J."/>
            <person name="Nuebel U."/>
            <person name="Pietschmann T."/>
            <person name="Bach T."/>
            <person name="Mueller R."/>
        </authorList>
    </citation>
    <scope>NUCLEOTIDE SEQUENCE [LARGE SCALE GENOMIC DNA]</scope>
    <source>
        <strain evidence="1 2">MSr11954</strain>
    </source>
</reference>
<accession>A0ABZ2MAI8</accession>
<name>A0ABZ2MAI8_9BACT</name>
<proteinExistence type="predicted"/>
<dbReference type="InterPro" id="IPR028964">
    <property type="entry name" value="Imm8"/>
</dbReference>
<dbReference type="RefSeq" id="WP_394829153.1">
    <property type="nucleotide sequence ID" value="NZ_CP089984.1"/>
</dbReference>
<evidence type="ECO:0000313" key="2">
    <source>
        <dbReference type="Proteomes" id="UP001370348"/>
    </source>
</evidence>
<protein>
    <submittedName>
        <fullName evidence="1">Immunity 8 family protein</fullName>
    </submittedName>
</protein>
<evidence type="ECO:0000313" key="1">
    <source>
        <dbReference type="EMBL" id="WXB19538.1"/>
    </source>
</evidence>
<sequence length="119" mass="13783">MKLVIRGHGIVGRGNLRLWQPENPDVVAEYLYVDIGSKPGKGADTFSILVATPAGLDTLEEREGILASRALLVMKRYNFEDLWRWLERTVSKCEAETWNACVEKLRIYFQWEYENYKEG</sequence>
<organism evidence="1 2">
    <name type="scientific">Pendulispora albinea</name>
    <dbReference type="NCBI Taxonomy" id="2741071"/>
    <lineage>
        <taxon>Bacteria</taxon>
        <taxon>Pseudomonadati</taxon>
        <taxon>Myxococcota</taxon>
        <taxon>Myxococcia</taxon>
        <taxon>Myxococcales</taxon>
        <taxon>Sorangiineae</taxon>
        <taxon>Pendulisporaceae</taxon>
        <taxon>Pendulispora</taxon>
    </lineage>
</organism>
<dbReference type="Pfam" id="PF15586">
    <property type="entry name" value="Imm8"/>
    <property type="match status" value="1"/>
</dbReference>
<keyword evidence="2" id="KW-1185">Reference proteome</keyword>